<sequence length="101" mass="11181">MKIRKITLTIAGATLLVGSAAAITSAQASTHSPERHPHEWCHKTFGDDQHDLCNYYNWAKDAAHELRSNGEIEDADAYESQAAKALSRLYAEQKAEQKQGI</sequence>
<reference evidence="2 3" key="1">
    <citation type="submission" date="2018-06" db="EMBL/GenBank/DDBJ databases">
        <authorList>
            <consortium name="Pathogen Informatics"/>
            <person name="Doyle S."/>
        </authorList>
    </citation>
    <scope>NUCLEOTIDE SEQUENCE [LARGE SCALE GENOMIC DNA]</scope>
    <source>
        <strain evidence="2 3">NCTC7908</strain>
    </source>
</reference>
<evidence type="ECO:0008006" key="4">
    <source>
        <dbReference type="Google" id="ProtNLM"/>
    </source>
</evidence>
<name>A0ABD7MT57_CORUL</name>
<evidence type="ECO:0000256" key="1">
    <source>
        <dbReference type="SAM" id="SignalP"/>
    </source>
</evidence>
<dbReference type="Proteomes" id="UP000248741">
    <property type="component" value="Chromosome 1"/>
</dbReference>
<keyword evidence="1" id="KW-0732">Signal</keyword>
<dbReference type="EMBL" id="LS483400">
    <property type="protein sequence ID" value="SQG51481.1"/>
    <property type="molecule type" value="Genomic_DNA"/>
</dbReference>
<feature type="chain" id="PRO_5044764058" description="Secreted protein" evidence="1">
    <location>
        <begin position="29"/>
        <end position="101"/>
    </location>
</feature>
<proteinExistence type="predicted"/>
<dbReference type="RefSeq" id="WP_095076104.1">
    <property type="nucleotide sequence ID" value="NZ_CP068134.1"/>
</dbReference>
<feature type="signal peptide" evidence="1">
    <location>
        <begin position="1"/>
        <end position="28"/>
    </location>
</feature>
<organism evidence="2 3">
    <name type="scientific">Corynebacterium ulcerans</name>
    <dbReference type="NCBI Taxonomy" id="65058"/>
    <lineage>
        <taxon>Bacteria</taxon>
        <taxon>Bacillati</taxon>
        <taxon>Actinomycetota</taxon>
        <taxon>Actinomycetes</taxon>
        <taxon>Mycobacteriales</taxon>
        <taxon>Corynebacteriaceae</taxon>
        <taxon>Corynebacterium</taxon>
    </lineage>
</organism>
<accession>A0ABD7MT57</accession>
<dbReference type="AlphaFoldDB" id="A0ABD7MT57"/>
<evidence type="ECO:0000313" key="3">
    <source>
        <dbReference type="Proteomes" id="UP000248741"/>
    </source>
</evidence>
<gene>
    <name evidence="2" type="ORF">NCTC7908_01260</name>
</gene>
<protein>
    <recommendedName>
        <fullName evidence="4">Secreted protein</fullName>
    </recommendedName>
</protein>
<evidence type="ECO:0000313" key="2">
    <source>
        <dbReference type="EMBL" id="SQG51481.1"/>
    </source>
</evidence>